<dbReference type="CDD" id="cd01650">
    <property type="entry name" value="RT_nLTR_like"/>
    <property type="match status" value="1"/>
</dbReference>
<dbReference type="InterPro" id="IPR043502">
    <property type="entry name" value="DNA/RNA_pol_sf"/>
</dbReference>
<name>A0A8B8DWU0_CRAVI</name>
<dbReference type="AlphaFoldDB" id="A0A8B8DWU0"/>
<dbReference type="PANTHER" id="PTHR46670:SF3">
    <property type="entry name" value="ENDONUCLEASE_EXONUCLEASE_PHOSPHATASE DOMAIN-CONTAINING PROTEIN"/>
    <property type="match status" value="1"/>
</dbReference>
<proteinExistence type="predicted"/>
<dbReference type="GeneID" id="111129810"/>
<evidence type="ECO:0000313" key="3">
    <source>
        <dbReference type="RefSeq" id="XP_022331974.1"/>
    </source>
</evidence>
<gene>
    <name evidence="3" type="primary">LOC111129810</name>
</gene>
<dbReference type="RefSeq" id="XP_022331974.1">
    <property type="nucleotide sequence ID" value="XM_022476266.1"/>
</dbReference>
<dbReference type="PANTHER" id="PTHR46670">
    <property type="entry name" value="ENDO/EXONUCLEASE/PHOSPHATASE DOMAIN-CONTAINING PROTEIN"/>
    <property type="match status" value="1"/>
</dbReference>
<sequence>MPLDGRCLAYIFAALWAPEANWTYRSTEYRLHREAHKNVGKDNSVSILGKIVVVDPKELIITGDLNFHLDDLQVPETVKFLGILNDHGLVQHVREPTHSGGHILDVVIVRDSSSILHGEPCVTDPGLYDKNSNPAGDHLAISSKLSLSKPTRERKAIKFRKLRDIVISDLSDSIRSSFELQKGENSVENSVHLYNTTLQNSLYSLAPVQSTVITIRPDCAWYTGELRAAKRERRKAERQMHRTGLTVHKEIFRSHCIQVSKLAISSKRSYYSNSIVEMGKDHKQLYRLTNRLMGTKSGAVLPTHQSEEKLANSFGEFFQSKIQIIRNELCNDIKVGIDPLQDDKEFTGVYLHEFKPASQDEIRAIIMTASPKSCELDPMPAFLLKSCLESCLALVTDTINQSLTQSVVPSTFKQAVVRPLIKKTGLDPEEYRNYRPVSKLSFLSKVLEKVVAKRLAHHLETNYLTTYNRHIARTALLRVHHDVVAALDSGSCVALVMLDLSAAFDVIDHSILINRREIGFETTILDAVYHKGLCWVQGYIPSFPDLFVTSIHHYCYADDTQAYLVFKPKDNWNDTALRLEACLVEIQQWMLSNMLKLNQDKTEFIVFTPKHQIKESSSYHLNFCDTIVREANSVKNLGVWFDKALSMQMQISSMSRACYYQLRNIGRKRPLITEDACKTLVCSIVTSRLDYANALLFCTNTTEIAKLQRLQNSAARIITCTRKREHITPILVALHWLPIDKRI</sequence>
<protein>
    <submittedName>
        <fullName evidence="3">Uncharacterized protein LOC111129810</fullName>
    </submittedName>
</protein>
<dbReference type="SUPFAM" id="SSF56672">
    <property type="entry name" value="DNA/RNA polymerases"/>
    <property type="match status" value="1"/>
</dbReference>
<accession>A0A8B8DWU0</accession>
<dbReference type="Proteomes" id="UP000694844">
    <property type="component" value="Chromosome 4"/>
</dbReference>
<dbReference type="OrthoDB" id="10066052at2759"/>
<feature type="domain" description="Reverse transcriptase" evidence="1">
    <location>
        <begin position="422"/>
        <end position="516"/>
    </location>
</feature>
<keyword evidence="2" id="KW-1185">Reference proteome</keyword>
<organism evidence="2 3">
    <name type="scientific">Crassostrea virginica</name>
    <name type="common">Eastern oyster</name>
    <dbReference type="NCBI Taxonomy" id="6565"/>
    <lineage>
        <taxon>Eukaryota</taxon>
        <taxon>Metazoa</taxon>
        <taxon>Spiralia</taxon>
        <taxon>Lophotrochozoa</taxon>
        <taxon>Mollusca</taxon>
        <taxon>Bivalvia</taxon>
        <taxon>Autobranchia</taxon>
        <taxon>Pteriomorphia</taxon>
        <taxon>Ostreida</taxon>
        <taxon>Ostreoidea</taxon>
        <taxon>Ostreidae</taxon>
        <taxon>Crassostrea</taxon>
    </lineage>
</organism>
<dbReference type="InterPro" id="IPR000477">
    <property type="entry name" value="RT_dom"/>
</dbReference>
<dbReference type="KEGG" id="cvn:111129810"/>
<evidence type="ECO:0000259" key="1">
    <source>
        <dbReference type="Pfam" id="PF00078"/>
    </source>
</evidence>
<dbReference type="Pfam" id="PF00078">
    <property type="entry name" value="RVT_1"/>
    <property type="match status" value="1"/>
</dbReference>
<reference evidence="3" key="1">
    <citation type="submission" date="2025-08" db="UniProtKB">
        <authorList>
            <consortium name="RefSeq"/>
        </authorList>
    </citation>
    <scope>IDENTIFICATION</scope>
    <source>
        <tissue evidence="3">Whole sample</tissue>
    </source>
</reference>
<evidence type="ECO:0000313" key="2">
    <source>
        <dbReference type="Proteomes" id="UP000694844"/>
    </source>
</evidence>